<dbReference type="SUPFAM" id="SSF103473">
    <property type="entry name" value="MFS general substrate transporter"/>
    <property type="match status" value="1"/>
</dbReference>
<evidence type="ECO:0000313" key="11">
    <source>
        <dbReference type="EMBL" id="GGX78853.1"/>
    </source>
</evidence>
<reference evidence="12" key="1">
    <citation type="journal article" date="2019" name="Int. J. Syst. Evol. Microbiol.">
        <title>The Global Catalogue of Microorganisms (GCM) 10K type strain sequencing project: providing services to taxonomists for standard genome sequencing and annotation.</title>
        <authorList>
            <consortium name="The Broad Institute Genomics Platform"/>
            <consortium name="The Broad Institute Genome Sequencing Center for Infectious Disease"/>
            <person name="Wu L."/>
            <person name="Ma J."/>
        </authorList>
    </citation>
    <scope>NUCLEOTIDE SEQUENCE [LARGE SCALE GENOMIC DNA]</scope>
    <source>
        <strain evidence="12">KCTC 32041</strain>
    </source>
</reference>
<evidence type="ECO:0000256" key="8">
    <source>
        <dbReference type="ARBA" id="ARBA00023136"/>
    </source>
</evidence>
<feature type="domain" description="Major facilitator superfamily (MFS) profile" evidence="10">
    <location>
        <begin position="28"/>
        <end position="433"/>
    </location>
</feature>
<evidence type="ECO:0000256" key="2">
    <source>
        <dbReference type="ARBA" id="ARBA00008240"/>
    </source>
</evidence>
<feature type="transmembrane region" description="Helical" evidence="9">
    <location>
        <begin position="410"/>
        <end position="429"/>
    </location>
</feature>
<evidence type="ECO:0000259" key="10">
    <source>
        <dbReference type="PROSITE" id="PS50850"/>
    </source>
</evidence>
<feature type="transmembrane region" description="Helical" evidence="9">
    <location>
        <begin position="344"/>
        <end position="366"/>
    </location>
</feature>
<protein>
    <submittedName>
        <fullName evidence="11">MFS transporter</fullName>
    </submittedName>
</protein>
<dbReference type="RefSeq" id="WP_189372343.1">
    <property type="nucleotide sequence ID" value="NZ_BMYW01000001.1"/>
</dbReference>
<feature type="transmembrane region" description="Helical" evidence="9">
    <location>
        <begin position="250"/>
        <end position="268"/>
    </location>
</feature>
<evidence type="ECO:0000256" key="7">
    <source>
        <dbReference type="ARBA" id="ARBA00022989"/>
    </source>
</evidence>
<dbReference type="InterPro" id="IPR020846">
    <property type="entry name" value="MFS_dom"/>
</dbReference>
<feature type="transmembrane region" description="Helical" evidence="9">
    <location>
        <begin position="200"/>
        <end position="219"/>
    </location>
</feature>
<dbReference type="Gene3D" id="1.20.1250.20">
    <property type="entry name" value="MFS general substrate transporter like domains"/>
    <property type="match status" value="2"/>
</dbReference>
<dbReference type="InterPro" id="IPR036259">
    <property type="entry name" value="MFS_trans_sf"/>
</dbReference>
<keyword evidence="4" id="KW-1003">Cell membrane</keyword>
<keyword evidence="12" id="KW-1185">Reference proteome</keyword>
<organism evidence="11 12">
    <name type="scientific">Vogesella alkaliphila</name>
    <dbReference type="NCBI Taxonomy" id="1193621"/>
    <lineage>
        <taxon>Bacteria</taxon>
        <taxon>Pseudomonadati</taxon>
        <taxon>Pseudomonadota</taxon>
        <taxon>Betaproteobacteria</taxon>
        <taxon>Neisseriales</taxon>
        <taxon>Chromobacteriaceae</taxon>
        <taxon>Vogesella</taxon>
    </lineage>
</organism>
<keyword evidence="8 9" id="KW-0472">Membrane</keyword>
<comment type="caution">
    <text evidence="11">The sequence shown here is derived from an EMBL/GenBank/DDBJ whole genome shotgun (WGS) entry which is preliminary data.</text>
</comment>
<dbReference type="PANTHER" id="PTHR43528:SF3">
    <property type="entry name" value="CITRATE-PROTON SYMPORTER"/>
    <property type="match status" value="1"/>
</dbReference>
<dbReference type="PANTHER" id="PTHR43528">
    <property type="entry name" value="ALPHA-KETOGLUTARATE PERMEASE"/>
    <property type="match status" value="1"/>
</dbReference>
<evidence type="ECO:0000256" key="6">
    <source>
        <dbReference type="ARBA" id="ARBA00022847"/>
    </source>
</evidence>
<feature type="transmembrane region" description="Helical" evidence="9">
    <location>
        <begin position="103"/>
        <end position="124"/>
    </location>
</feature>
<comment type="subcellular location">
    <subcellularLocation>
        <location evidence="1">Cell membrane</location>
        <topology evidence="1">Multi-pass membrane protein</topology>
    </subcellularLocation>
</comment>
<feature type="transmembrane region" description="Helical" evidence="9">
    <location>
        <begin position="378"/>
        <end position="398"/>
    </location>
</feature>
<dbReference type="Pfam" id="PF07690">
    <property type="entry name" value="MFS_1"/>
    <property type="match status" value="1"/>
</dbReference>
<feature type="transmembrane region" description="Helical" evidence="9">
    <location>
        <begin position="288"/>
        <end position="307"/>
    </location>
</feature>
<evidence type="ECO:0000256" key="5">
    <source>
        <dbReference type="ARBA" id="ARBA00022692"/>
    </source>
</evidence>
<sequence>MSTSLTTPAQAVGRTLDRPGKKRASVRSIAAITLGNGLEFFDFTVYTFFATLIGRLYFPVDSAFGQLMLSLATFGVGFAARPLGGIVIGAYADRAGRKPALMLTLWLMALGSAIFVVTPSYAQIGLAAPVLIVVGRLLQGFAIGGELGASTSLLLEYADDNSRGYYGSWQLFSQSLSILLGSVCGLALTNFLSTEALESWGWRIPFVLGMLVVPAGLYIRRHLHETADTSNASEGLGSVAEVFGPYRRQLVAGVLLVIGGTAANYIILNYLTNYAATVLGMPLKLAMWAGLTGAVVSMLMAPLAGILSDRIGRKPSILWPRLALLAIIYPAFVLLNAHPTLPTLLTVTAGLALIQVLHTVPTVVILPELFPRRVRATGMSLVYCIGVLLFGGFAQFIATGLIRLTDNPNAPALYVIGCGLLSLIGWAMVRETAGRPIE</sequence>
<dbReference type="EMBL" id="BMYW01000001">
    <property type="protein sequence ID" value="GGX78853.1"/>
    <property type="molecule type" value="Genomic_DNA"/>
</dbReference>
<feature type="transmembrane region" description="Helical" evidence="9">
    <location>
        <begin position="28"/>
        <end position="49"/>
    </location>
</feature>
<dbReference type="InterPro" id="IPR005829">
    <property type="entry name" value="Sugar_transporter_CS"/>
</dbReference>
<dbReference type="InterPro" id="IPR011701">
    <property type="entry name" value="MFS"/>
</dbReference>
<dbReference type="PROSITE" id="PS00216">
    <property type="entry name" value="SUGAR_TRANSPORT_1"/>
    <property type="match status" value="1"/>
</dbReference>
<keyword evidence="6" id="KW-0769">Symport</keyword>
<name>A0ABQ2YCJ8_9NEIS</name>
<feature type="transmembrane region" description="Helical" evidence="9">
    <location>
        <begin position="69"/>
        <end position="91"/>
    </location>
</feature>
<dbReference type="Proteomes" id="UP000600877">
    <property type="component" value="Unassembled WGS sequence"/>
</dbReference>
<dbReference type="InterPro" id="IPR051084">
    <property type="entry name" value="H+-coupled_symporters"/>
</dbReference>
<evidence type="ECO:0000256" key="3">
    <source>
        <dbReference type="ARBA" id="ARBA00022448"/>
    </source>
</evidence>
<feature type="transmembrane region" description="Helical" evidence="9">
    <location>
        <begin position="319"/>
        <end position="338"/>
    </location>
</feature>
<proteinExistence type="inferred from homology"/>
<evidence type="ECO:0000256" key="4">
    <source>
        <dbReference type="ARBA" id="ARBA00022475"/>
    </source>
</evidence>
<dbReference type="PROSITE" id="PS50850">
    <property type="entry name" value="MFS"/>
    <property type="match status" value="1"/>
</dbReference>
<evidence type="ECO:0000256" key="1">
    <source>
        <dbReference type="ARBA" id="ARBA00004651"/>
    </source>
</evidence>
<evidence type="ECO:0000313" key="12">
    <source>
        <dbReference type="Proteomes" id="UP000600877"/>
    </source>
</evidence>
<dbReference type="PROSITE" id="PS00217">
    <property type="entry name" value="SUGAR_TRANSPORT_2"/>
    <property type="match status" value="1"/>
</dbReference>
<evidence type="ECO:0000256" key="9">
    <source>
        <dbReference type="SAM" id="Phobius"/>
    </source>
</evidence>
<gene>
    <name evidence="11" type="ORF">GCM10011290_02810</name>
</gene>
<keyword evidence="5 9" id="KW-0812">Transmembrane</keyword>
<accession>A0ABQ2YCJ8</accession>
<keyword evidence="3" id="KW-0813">Transport</keyword>
<keyword evidence="7 9" id="KW-1133">Transmembrane helix</keyword>
<comment type="similarity">
    <text evidence="2">Belongs to the major facilitator superfamily. Metabolite:H+ Symporter (MHS) family (TC 2.A.1.6) family.</text>
</comment>